<keyword evidence="2" id="KW-0433">Leucine-rich repeat</keyword>
<dbReference type="GO" id="GO:0043531">
    <property type="term" value="F:ADP binding"/>
    <property type="evidence" value="ECO:0007669"/>
    <property type="project" value="InterPro"/>
</dbReference>
<dbReference type="InterPro" id="IPR002182">
    <property type="entry name" value="NB-ARC"/>
</dbReference>
<feature type="domain" description="Disease resistance N-terminal" evidence="7">
    <location>
        <begin position="6"/>
        <end position="89"/>
    </location>
</feature>
<feature type="domain" description="NB-ARC" evidence="6">
    <location>
        <begin position="190"/>
        <end position="249"/>
    </location>
</feature>
<name>M7ZW68_TRIUA</name>
<evidence type="ECO:0000259" key="7">
    <source>
        <dbReference type="Pfam" id="PF18052"/>
    </source>
</evidence>
<dbReference type="InterPro" id="IPR041118">
    <property type="entry name" value="Rx_N"/>
</dbReference>
<dbReference type="PANTHER" id="PTHR19338">
    <property type="entry name" value="TRANSLOCASE OF INNER MITOCHONDRIAL MEMBRANE 13 HOMOLOG"/>
    <property type="match status" value="1"/>
</dbReference>
<dbReference type="Pfam" id="PF00931">
    <property type="entry name" value="NB-ARC"/>
    <property type="match status" value="1"/>
</dbReference>
<protein>
    <submittedName>
        <fullName evidence="8">Disease resistance protein RGA2</fullName>
    </submittedName>
</protein>
<sequence length="254" mass="28332">MAGAVTSALLHKLDAMLTDEYRLQRSLRGEIMFLRAELESMQAVLERVSSPSAQPVDRQLRIWAGQVRELSYDVEDSLDKFMVRVDLHHPGFSGFIGRCLSLLTTARGRHRIAADIRIIKGRVKEVADRRDRYKVDDDVSAVRRPAGTTIDIDPRLHGMYEDSTRLVAVGGPRAELCRLLMEQESSTAMDGQLKVVSIVGVGGLGKTTLANVVYQQIRGQFDCDAFVTVSLKPDLKRVLGSLLRQVELKNIESI</sequence>
<proteinExistence type="inferred from homology"/>
<keyword evidence="4" id="KW-0547">Nucleotide-binding</keyword>
<dbReference type="InterPro" id="IPR038005">
    <property type="entry name" value="RX-like_CC"/>
</dbReference>
<evidence type="ECO:0000259" key="6">
    <source>
        <dbReference type="Pfam" id="PF00931"/>
    </source>
</evidence>
<dbReference type="Pfam" id="PF18052">
    <property type="entry name" value="Rx_N"/>
    <property type="match status" value="1"/>
</dbReference>
<dbReference type="eggNOG" id="KOG4658">
    <property type="taxonomic scope" value="Eukaryota"/>
</dbReference>
<dbReference type="InterPro" id="IPR027417">
    <property type="entry name" value="P-loop_NTPase"/>
</dbReference>
<dbReference type="STRING" id="4572.M7ZW68"/>
<dbReference type="CDD" id="cd14798">
    <property type="entry name" value="RX-CC_like"/>
    <property type="match status" value="1"/>
</dbReference>
<dbReference type="Gene3D" id="3.40.50.300">
    <property type="entry name" value="P-loop containing nucleotide triphosphate hydrolases"/>
    <property type="match status" value="1"/>
</dbReference>
<evidence type="ECO:0000256" key="5">
    <source>
        <dbReference type="ARBA" id="ARBA00022821"/>
    </source>
</evidence>
<dbReference type="OMA" id="WIAHEIK"/>
<dbReference type="GO" id="GO:0006952">
    <property type="term" value="P:defense response"/>
    <property type="evidence" value="ECO:0007669"/>
    <property type="project" value="UniProtKB-KW"/>
</dbReference>
<keyword evidence="3" id="KW-0677">Repeat</keyword>
<gene>
    <name evidence="8" type="ORF">TRIUR3_01610</name>
</gene>
<dbReference type="SUPFAM" id="SSF52540">
    <property type="entry name" value="P-loop containing nucleoside triphosphate hydrolases"/>
    <property type="match status" value="1"/>
</dbReference>
<accession>M7ZW68</accession>
<comment type="similarity">
    <text evidence="1">Belongs to the disease resistance NB-LRR family.</text>
</comment>
<keyword evidence="5" id="KW-0611">Plant defense</keyword>
<evidence type="ECO:0000313" key="8">
    <source>
        <dbReference type="EMBL" id="EMS56605.1"/>
    </source>
</evidence>
<evidence type="ECO:0000256" key="2">
    <source>
        <dbReference type="ARBA" id="ARBA00022614"/>
    </source>
</evidence>
<dbReference type="AlphaFoldDB" id="M7ZW68"/>
<evidence type="ECO:0000256" key="1">
    <source>
        <dbReference type="ARBA" id="ARBA00008894"/>
    </source>
</evidence>
<evidence type="ECO:0000256" key="4">
    <source>
        <dbReference type="ARBA" id="ARBA00022741"/>
    </source>
</evidence>
<dbReference type="EMBL" id="KD156066">
    <property type="protein sequence ID" value="EMS56605.1"/>
    <property type="molecule type" value="Genomic_DNA"/>
</dbReference>
<dbReference type="PANTHER" id="PTHR19338:SF53">
    <property type="entry name" value="RX N-TERMINAL DOMAIN-CONTAINING PROTEIN"/>
    <property type="match status" value="1"/>
</dbReference>
<dbReference type="Gene3D" id="1.20.5.4130">
    <property type="match status" value="1"/>
</dbReference>
<reference evidence="8" key="1">
    <citation type="journal article" date="2013" name="Nature">
        <title>Draft genome of the wheat A-genome progenitor Triticum urartu.</title>
        <authorList>
            <person name="Ling H.Q."/>
            <person name="Zhao S."/>
            <person name="Liu D."/>
            <person name="Wang J."/>
            <person name="Sun H."/>
            <person name="Zhang C."/>
            <person name="Fan H."/>
            <person name="Li D."/>
            <person name="Dong L."/>
            <person name="Tao Y."/>
            <person name="Gao C."/>
            <person name="Wu H."/>
            <person name="Li Y."/>
            <person name="Cui Y."/>
            <person name="Guo X."/>
            <person name="Zheng S."/>
            <person name="Wang B."/>
            <person name="Yu K."/>
            <person name="Liang Q."/>
            <person name="Yang W."/>
            <person name="Lou X."/>
            <person name="Chen J."/>
            <person name="Feng M."/>
            <person name="Jian J."/>
            <person name="Zhang X."/>
            <person name="Luo G."/>
            <person name="Jiang Y."/>
            <person name="Liu J."/>
            <person name="Wang Z."/>
            <person name="Sha Y."/>
            <person name="Zhang B."/>
            <person name="Wu H."/>
            <person name="Tang D."/>
            <person name="Shen Q."/>
            <person name="Xue P."/>
            <person name="Zou S."/>
            <person name="Wang X."/>
            <person name="Liu X."/>
            <person name="Wang F."/>
            <person name="Yang Y."/>
            <person name="An X."/>
            <person name="Dong Z."/>
            <person name="Zhang K."/>
            <person name="Zhang X."/>
            <person name="Luo M.C."/>
            <person name="Dvorak J."/>
            <person name="Tong Y."/>
            <person name="Wang J."/>
            <person name="Yang H."/>
            <person name="Li Z."/>
            <person name="Wang D."/>
            <person name="Zhang A."/>
            <person name="Wang J."/>
        </authorList>
    </citation>
    <scope>NUCLEOTIDE SEQUENCE</scope>
</reference>
<organism evidence="8">
    <name type="scientific">Triticum urartu</name>
    <name type="common">Red wild einkorn</name>
    <name type="synonym">Crithodium urartu</name>
    <dbReference type="NCBI Taxonomy" id="4572"/>
    <lineage>
        <taxon>Eukaryota</taxon>
        <taxon>Viridiplantae</taxon>
        <taxon>Streptophyta</taxon>
        <taxon>Embryophyta</taxon>
        <taxon>Tracheophyta</taxon>
        <taxon>Spermatophyta</taxon>
        <taxon>Magnoliopsida</taxon>
        <taxon>Liliopsida</taxon>
        <taxon>Poales</taxon>
        <taxon>Poaceae</taxon>
        <taxon>BOP clade</taxon>
        <taxon>Pooideae</taxon>
        <taxon>Triticodae</taxon>
        <taxon>Triticeae</taxon>
        <taxon>Triticinae</taxon>
        <taxon>Triticum</taxon>
    </lineage>
</organism>
<evidence type="ECO:0000256" key="3">
    <source>
        <dbReference type="ARBA" id="ARBA00022737"/>
    </source>
</evidence>